<feature type="region of interest" description="Disordered" evidence="1">
    <location>
        <begin position="1"/>
        <end position="25"/>
    </location>
</feature>
<protein>
    <submittedName>
        <fullName evidence="2">Uncharacterized protein</fullName>
    </submittedName>
</protein>
<organism evidence="2 3">
    <name type="scientific">Dreissena polymorpha</name>
    <name type="common">Zebra mussel</name>
    <name type="synonym">Mytilus polymorpha</name>
    <dbReference type="NCBI Taxonomy" id="45954"/>
    <lineage>
        <taxon>Eukaryota</taxon>
        <taxon>Metazoa</taxon>
        <taxon>Spiralia</taxon>
        <taxon>Lophotrochozoa</taxon>
        <taxon>Mollusca</taxon>
        <taxon>Bivalvia</taxon>
        <taxon>Autobranchia</taxon>
        <taxon>Heteroconchia</taxon>
        <taxon>Euheterodonta</taxon>
        <taxon>Imparidentia</taxon>
        <taxon>Neoheterodontei</taxon>
        <taxon>Myida</taxon>
        <taxon>Dreissenoidea</taxon>
        <taxon>Dreissenidae</taxon>
        <taxon>Dreissena</taxon>
    </lineage>
</organism>
<name>A0A9D4CB33_DREPO</name>
<evidence type="ECO:0000313" key="3">
    <source>
        <dbReference type="Proteomes" id="UP000828390"/>
    </source>
</evidence>
<reference evidence="2" key="2">
    <citation type="submission" date="2020-11" db="EMBL/GenBank/DDBJ databases">
        <authorList>
            <person name="McCartney M.A."/>
            <person name="Auch B."/>
            <person name="Kono T."/>
            <person name="Mallez S."/>
            <person name="Becker A."/>
            <person name="Gohl D.M."/>
            <person name="Silverstein K.A.T."/>
            <person name="Koren S."/>
            <person name="Bechman K.B."/>
            <person name="Herman A."/>
            <person name="Abrahante J.E."/>
            <person name="Garbe J."/>
        </authorList>
    </citation>
    <scope>NUCLEOTIDE SEQUENCE</scope>
    <source>
        <strain evidence="2">Duluth1</strain>
        <tissue evidence="2">Whole animal</tissue>
    </source>
</reference>
<accession>A0A9D4CB33</accession>
<feature type="compositionally biased region" description="Basic and acidic residues" evidence="1">
    <location>
        <begin position="1"/>
        <end position="17"/>
    </location>
</feature>
<dbReference type="Proteomes" id="UP000828390">
    <property type="component" value="Unassembled WGS sequence"/>
</dbReference>
<sequence length="81" mass="9118">MPPVDELQRHLPDRPEASQDSQSILLNNKITRRASLSFINGSRGCQKPTYRASSLFLSDLLDSGRDSVKPKRSVKQLPKLQ</sequence>
<dbReference type="AlphaFoldDB" id="A0A9D4CB33"/>
<evidence type="ECO:0000313" key="2">
    <source>
        <dbReference type="EMBL" id="KAH3720399.1"/>
    </source>
</evidence>
<comment type="caution">
    <text evidence="2">The sequence shown here is derived from an EMBL/GenBank/DDBJ whole genome shotgun (WGS) entry which is preliminary data.</text>
</comment>
<keyword evidence="3" id="KW-1185">Reference proteome</keyword>
<evidence type="ECO:0000256" key="1">
    <source>
        <dbReference type="SAM" id="MobiDB-lite"/>
    </source>
</evidence>
<dbReference type="EMBL" id="JAIWYP010000013">
    <property type="protein sequence ID" value="KAH3720399.1"/>
    <property type="molecule type" value="Genomic_DNA"/>
</dbReference>
<proteinExistence type="predicted"/>
<reference evidence="2" key="1">
    <citation type="journal article" date="2019" name="bioRxiv">
        <title>The Genome of the Zebra Mussel, Dreissena polymorpha: A Resource for Invasive Species Research.</title>
        <authorList>
            <person name="McCartney M.A."/>
            <person name="Auch B."/>
            <person name="Kono T."/>
            <person name="Mallez S."/>
            <person name="Zhang Y."/>
            <person name="Obille A."/>
            <person name="Becker A."/>
            <person name="Abrahante J.E."/>
            <person name="Garbe J."/>
            <person name="Badalamenti J.P."/>
            <person name="Herman A."/>
            <person name="Mangelson H."/>
            <person name="Liachko I."/>
            <person name="Sullivan S."/>
            <person name="Sone E.D."/>
            <person name="Koren S."/>
            <person name="Silverstein K.A.T."/>
            <person name="Beckman K.B."/>
            <person name="Gohl D.M."/>
        </authorList>
    </citation>
    <scope>NUCLEOTIDE SEQUENCE</scope>
    <source>
        <strain evidence="2">Duluth1</strain>
        <tissue evidence="2">Whole animal</tissue>
    </source>
</reference>
<gene>
    <name evidence="2" type="ORF">DPMN_063298</name>
</gene>